<comment type="caution">
    <text evidence="2">The sequence shown here is derived from an EMBL/GenBank/DDBJ whole genome shotgun (WGS) entry which is preliminary data.</text>
</comment>
<feature type="domain" description="Xylose isomerase-like TIM barrel" evidence="1">
    <location>
        <begin position="43"/>
        <end position="306"/>
    </location>
</feature>
<dbReference type="InterPro" id="IPR050312">
    <property type="entry name" value="IolE/XylAMocC-like"/>
</dbReference>
<dbReference type="InterPro" id="IPR036237">
    <property type="entry name" value="Xyl_isomerase-like_sf"/>
</dbReference>
<name>A0ABW9XHA0_9SPHN</name>
<proteinExistence type="predicted"/>
<dbReference type="Proteomes" id="UP000753724">
    <property type="component" value="Unassembled WGS sequence"/>
</dbReference>
<accession>A0ABW9XHA0</accession>
<sequence>MSETAFAIDLITFFHPGFWDVETETDVIALGHAQPRPFWDRLLDAARDSGAKGIELTFSPFSWRDTIAAYGSAAAFAQELQARDLRLATGFFADVAIGGGLDDAGTQAAYIAEASEYAAYLSELGVSVMVMGLTMRKSWNSQPAPYIGIDQAAPIADFCNRLGAATLAHGVQLALHTEAHSIFSLARDVDLFMLLTDPVFVNFCPDTAHILLGGADPIDVVARHIERVVATHWKDATGPAPVRIAIDHEVHKQHRPFFCPLGSGKVDWARWRALLDRAGFAGWNIIEIDATPDPVGAVQASLAFIRGHQA</sequence>
<dbReference type="Pfam" id="PF01261">
    <property type="entry name" value="AP_endonuc_2"/>
    <property type="match status" value="1"/>
</dbReference>
<evidence type="ECO:0000259" key="1">
    <source>
        <dbReference type="Pfam" id="PF01261"/>
    </source>
</evidence>
<evidence type="ECO:0000313" key="2">
    <source>
        <dbReference type="EMBL" id="NBC37871.1"/>
    </source>
</evidence>
<organism evidence="2 3">
    <name type="scientific">Novosphingobium ovatum</name>
    <dbReference type="NCBI Taxonomy" id="1908523"/>
    <lineage>
        <taxon>Bacteria</taxon>
        <taxon>Pseudomonadati</taxon>
        <taxon>Pseudomonadota</taxon>
        <taxon>Alphaproteobacteria</taxon>
        <taxon>Sphingomonadales</taxon>
        <taxon>Sphingomonadaceae</taxon>
        <taxon>Novosphingobium</taxon>
    </lineage>
</organism>
<dbReference type="PANTHER" id="PTHR12110:SF41">
    <property type="entry name" value="INOSOSE DEHYDRATASE"/>
    <property type="match status" value="1"/>
</dbReference>
<dbReference type="SUPFAM" id="SSF51658">
    <property type="entry name" value="Xylose isomerase-like"/>
    <property type="match status" value="1"/>
</dbReference>
<protein>
    <submittedName>
        <fullName evidence="2">TIM barrel protein</fullName>
    </submittedName>
</protein>
<dbReference type="Gene3D" id="3.20.20.150">
    <property type="entry name" value="Divalent-metal-dependent TIM barrel enzymes"/>
    <property type="match status" value="1"/>
</dbReference>
<evidence type="ECO:0000313" key="3">
    <source>
        <dbReference type="Proteomes" id="UP000753724"/>
    </source>
</evidence>
<dbReference type="PANTHER" id="PTHR12110">
    <property type="entry name" value="HYDROXYPYRUVATE ISOMERASE"/>
    <property type="match status" value="1"/>
</dbReference>
<reference evidence="3" key="1">
    <citation type="submission" date="2020-01" db="EMBL/GenBank/DDBJ databases">
        <title>Sphingomonas sp. strain CSW-10.</title>
        <authorList>
            <person name="Chen W.-M."/>
        </authorList>
    </citation>
    <scope>NUCLEOTIDE SEQUENCE [LARGE SCALE GENOMIC DNA]</scope>
    <source>
        <strain evidence="3">FSY-8</strain>
    </source>
</reference>
<dbReference type="EMBL" id="JAAAPO010000007">
    <property type="protein sequence ID" value="NBC37871.1"/>
    <property type="molecule type" value="Genomic_DNA"/>
</dbReference>
<dbReference type="InterPro" id="IPR013022">
    <property type="entry name" value="Xyl_isomerase-like_TIM-brl"/>
</dbReference>
<keyword evidence="3" id="KW-1185">Reference proteome</keyword>
<gene>
    <name evidence="2" type="ORF">GTZ99_15050</name>
</gene>
<dbReference type="RefSeq" id="WP_161720365.1">
    <property type="nucleotide sequence ID" value="NZ_JAAAPO010000007.1"/>
</dbReference>